<dbReference type="RefSeq" id="WP_012198538.1">
    <property type="nucleotide sequence ID" value="NC_010001.1"/>
</dbReference>
<dbReference type="KEGG" id="cpy:Cphy_0507"/>
<organism evidence="1 2">
    <name type="scientific">Lachnoclostridium phytofermentans (strain ATCC 700394 / DSM 18823 / ISDg)</name>
    <name type="common">Clostridium phytofermentans</name>
    <dbReference type="NCBI Taxonomy" id="357809"/>
    <lineage>
        <taxon>Bacteria</taxon>
        <taxon>Bacillati</taxon>
        <taxon>Bacillota</taxon>
        <taxon>Clostridia</taxon>
        <taxon>Lachnospirales</taxon>
        <taxon>Lachnospiraceae</taxon>
    </lineage>
</organism>
<proteinExistence type="predicted"/>
<dbReference type="EMBL" id="CP000885">
    <property type="protein sequence ID" value="ABX40894.1"/>
    <property type="molecule type" value="Genomic_DNA"/>
</dbReference>
<dbReference type="AlphaFoldDB" id="A9KI60"/>
<evidence type="ECO:0000313" key="2">
    <source>
        <dbReference type="Proteomes" id="UP000000370"/>
    </source>
</evidence>
<dbReference type="HOGENOM" id="CLU_2022715_0_0_9"/>
<protein>
    <submittedName>
        <fullName evidence="1">Uncharacterized protein</fullName>
    </submittedName>
</protein>
<reference evidence="2" key="1">
    <citation type="submission" date="2007-11" db="EMBL/GenBank/DDBJ databases">
        <title>Complete genome sequence of Clostridium phytofermentans ISDg.</title>
        <authorList>
            <person name="Leschine S.B."/>
            <person name="Warnick T.A."/>
            <person name="Blanchard J.L."/>
            <person name="Schnell D.J."/>
            <person name="Petit E.L."/>
            <person name="LaTouf W.G."/>
            <person name="Copeland A."/>
            <person name="Lucas S."/>
            <person name="Lapidus A."/>
            <person name="Barry K."/>
            <person name="Glavina del Rio T."/>
            <person name="Dalin E."/>
            <person name="Tice H."/>
            <person name="Pitluck S."/>
            <person name="Kiss H."/>
            <person name="Brettin T."/>
            <person name="Bruce D."/>
            <person name="Detter J.C."/>
            <person name="Han C."/>
            <person name="Kuske C."/>
            <person name="Schmutz J."/>
            <person name="Larimer F."/>
            <person name="Land M."/>
            <person name="Hauser L."/>
            <person name="Kyrpides N."/>
            <person name="Kim E.A."/>
            <person name="Richardson P."/>
        </authorList>
    </citation>
    <scope>NUCLEOTIDE SEQUENCE [LARGE SCALE GENOMIC DNA]</scope>
    <source>
        <strain evidence="2">ATCC 700394 / DSM 18823 / ISDg</strain>
    </source>
</reference>
<name>A9KI60_LACP7</name>
<evidence type="ECO:0000313" key="1">
    <source>
        <dbReference type="EMBL" id="ABX40894.1"/>
    </source>
</evidence>
<sequence>MFDMERYEIMFDTERYEIMFNAEKSVDFDLDIVVNSWAAAAKAVQAKTGIFVNAQFVEKMIAYHESNLSERVVAATATRNPTVITDKELFFDALIEVINNTKLILGNPYTSLTRLPAEVIVM</sequence>
<accession>A9KI60</accession>
<dbReference type="Proteomes" id="UP000000370">
    <property type="component" value="Chromosome"/>
</dbReference>
<keyword evidence="2" id="KW-1185">Reference proteome</keyword>
<gene>
    <name evidence="1" type="ordered locus">Cphy_0507</name>
</gene>